<dbReference type="SUPFAM" id="SSF51294">
    <property type="entry name" value="Hedgehog/intein (Hint) domain"/>
    <property type="match status" value="1"/>
</dbReference>
<dbReference type="SUPFAM" id="SSF55608">
    <property type="entry name" value="Homing endonucleases"/>
    <property type="match status" value="1"/>
</dbReference>
<sequence length="830" mass="89961">MAMDGLKTRKPTGRVPWPTILLEGEEKSGKAAPMWSRLATPTGWTTMGEIAVGDQVVGWNGKPTTVLAVHERGERPVYRLTFSDGATAEVCNEHLWAVRTSNDVHRRYANGPRVGQPRNLPWRIWDTDTIRAKVLDGAVVHIPVTEPVQYAAGEPLPIDPYLLGLLLGDGTLVGKSVQFTCADPELVESIAAVFSGDIVKYSGKDYAYGIVGGGLSAAVRALGLRGTGSATKFIPEIYLRASVDDRLALLQGLMDTDGGMEGRRPTYTTVSPALAAGFRELVESLGGTCRQGSKIPSYVTDEGERRQGKVAYRLAPRLPASMCPFRLGRKRDAWTSTRPTFNTPPRRTVRAVDYVGMFPVRCITVAAEDHLYLTDHFVVTHNSWSLAQFSASERIGTLYWIDLNEGAGDEYGAVPGARYELVEHDGSYGQVLAAVQAIKAEARRAADAGEPPVVLGIDTGSAIWDGLKDWASARAATSARNRELLKRDPNAEIVISQNLWNDAGARWRKLQTELLTFPGIVVVTARGKEVTEVDANGRPIEGQKTWSVQTHREFPYAASVWVRLRRGRRPLVVGARSVHVGIKPNTDPAREITDKAADGRLLDWLVFDALKCDPGTAHVRDLVSFHGGGLLEHEREDEARAAGPDRPDVADLVARISDAEDDDELREVWGQANRAALLQVDVPTPGGSYTVGELIQARHEEFLEAAVEAHPAGRRRVAAPSPAPTTPAAVVEAARAAAAAARAEEEKAAPANPLLEASPTPDDPRERRLTAARRGVLASLESLGVSEAEIAERFGRPVEHVATKRLTALVREVIATQRAGLSVGQREISA</sequence>
<accession>A0A853CJQ6</accession>
<proteinExistence type="predicted"/>
<protein>
    <recommendedName>
        <fullName evidence="2">DOD-type homing endonuclease domain-containing protein</fullName>
    </recommendedName>
</protein>
<keyword evidence="4" id="KW-1185">Reference proteome</keyword>
<dbReference type="InterPro" id="IPR004042">
    <property type="entry name" value="Intein_endonuc_central"/>
</dbReference>
<feature type="region of interest" description="Disordered" evidence="1">
    <location>
        <begin position="741"/>
        <end position="767"/>
    </location>
</feature>
<reference evidence="3 4" key="1">
    <citation type="submission" date="2020-07" db="EMBL/GenBank/DDBJ databases">
        <title>Sequencing the genomes of 1000 actinobacteria strains.</title>
        <authorList>
            <person name="Klenk H.-P."/>
        </authorList>
    </citation>
    <scope>NUCLEOTIDE SEQUENCE [LARGE SCALE GENOMIC DNA]</scope>
    <source>
        <strain evidence="3 4">DSM 104001</strain>
    </source>
</reference>
<evidence type="ECO:0000259" key="2">
    <source>
        <dbReference type="PROSITE" id="PS50819"/>
    </source>
</evidence>
<comment type="caution">
    <text evidence="3">The sequence shown here is derived from an EMBL/GenBank/DDBJ whole genome shotgun (WGS) entry which is preliminary data.</text>
</comment>
<dbReference type="InterPro" id="IPR027434">
    <property type="entry name" value="Homing_endonucl"/>
</dbReference>
<dbReference type="EMBL" id="JACBZT010000001">
    <property type="protein sequence ID" value="NYJ08274.1"/>
    <property type="molecule type" value="Genomic_DNA"/>
</dbReference>
<dbReference type="Gene3D" id="2.170.16.10">
    <property type="entry name" value="Hedgehog/Intein (Hint) domain"/>
    <property type="match status" value="1"/>
</dbReference>
<gene>
    <name evidence="3" type="ORF">GGQ55_004552</name>
</gene>
<dbReference type="PROSITE" id="PS50819">
    <property type="entry name" value="INTEIN_ENDONUCLEASE"/>
    <property type="match status" value="1"/>
</dbReference>
<evidence type="ECO:0000313" key="3">
    <source>
        <dbReference type="EMBL" id="NYJ08274.1"/>
    </source>
</evidence>
<dbReference type="GO" id="GO:0004519">
    <property type="term" value="F:endonuclease activity"/>
    <property type="evidence" value="ECO:0007669"/>
    <property type="project" value="InterPro"/>
</dbReference>
<dbReference type="Proteomes" id="UP000541969">
    <property type="component" value="Unassembled WGS sequence"/>
</dbReference>
<dbReference type="InterPro" id="IPR036844">
    <property type="entry name" value="Hint_dom_sf"/>
</dbReference>
<organism evidence="3 4">
    <name type="scientific">Petropleomorpha daqingensis</name>
    <dbReference type="NCBI Taxonomy" id="2026353"/>
    <lineage>
        <taxon>Bacteria</taxon>
        <taxon>Bacillati</taxon>
        <taxon>Actinomycetota</taxon>
        <taxon>Actinomycetes</taxon>
        <taxon>Geodermatophilales</taxon>
        <taxon>Geodermatophilaceae</taxon>
        <taxon>Petropleomorpha</taxon>
    </lineage>
</organism>
<name>A0A853CJQ6_9ACTN</name>
<dbReference type="RefSeq" id="WP_179714523.1">
    <property type="nucleotide sequence ID" value="NZ_JACBZT010000001.1"/>
</dbReference>
<feature type="domain" description="DOD-type homing endonuclease" evidence="2">
    <location>
        <begin position="162"/>
        <end position="287"/>
    </location>
</feature>
<evidence type="ECO:0000313" key="4">
    <source>
        <dbReference type="Proteomes" id="UP000541969"/>
    </source>
</evidence>
<dbReference type="AlphaFoldDB" id="A0A853CJQ6"/>
<evidence type="ECO:0000256" key="1">
    <source>
        <dbReference type="SAM" id="MobiDB-lite"/>
    </source>
</evidence>
<dbReference type="Gene3D" id="3.10.28.10">
    <property type="entry name" value="Homing endonucleases"/>
    <property type="match status" value="1"/>
</dbReference>